<organism evidence="5 6">
    <name type="scientific">Phoenix dactylifera</name>
    <name type="common">Date palm</name>
    <dbReference type="NCBI Taxonomy" id="42345"/>
    <lineage>
        <taxon>Eukaryota</taxon>
        <taxon>Viridiplantae</taxon>
        <taxon>Streptophyta</taxon>
        <taxon>Embryophyta</taxon>
        <taxon>Tracheophyta</taxon>
        <taxon>Spermatophyta</taxon>
        <taxon>Magnoliopsida</taxon>
        <taxon>Liliopsida</taxon>
        <taxon>Arecaceae</taxon>
        <taxon>Coryphoideae</taxon>
        <taxon>Phoeniceae</taxon>
        <taxon>Phoenix</taxon>
    </lineage>
</organism>
<keyword evidence="1 2" id="KW-0694">RNA-binding</keyword>
<name>A0A8B7CSV1_PHODC</name>
<dbReference type="PANTHER" id="PTHR10501">
    <property type="entry name" value="U1 SMALL NUCLEAR RIBONUCLEOPROTEIN A/U2 SMALL NUCLEAR RIBONUCLEOPROTEIN B"/>
    <property type="match status" value="1"/>
</dbReference>
<reference evidence="6" key="2">
    <citation type="submission" date="2025-08" db="UniProtKB">
        <authorList>
            <consortium name="RefSeq"/>
        </authorList>
    </citation>
    <scope>IDENTIFICATION</scope>
    <source>
        <tissue evidence="6">Young leaves</tissue>
    </source>
</reference>
<dbReference type="Pfam" id="PF00076">
    <property type="entry name" value="RRM_1"/>
    <property type="match status" value="1"/>
</dbReference>
<sequence>MADPYWRYPSAERDPRAAFPGHLPSNGSSVPSNHMWSAGDPRGTSDFLRSDKLPIHSGSYGSDDIAGIGTHATPGLGSLAAGATVRGYTPLEDPVLTQRDALGIKPGIADIPTPVIKSDGPSADQSNILFIDGLPTDCTRREVAHLFRPFIGFKDIRVVHKEPRRTGDKAHVLCFVEFNDSKCALTALEALQGYKFDDKKPDSPVLRIQFAKFPFRPSSVRDDPRHGSAH</sequence>
<dbReference type="CDD" id="cd21618">
    <property type="entry name" value="RRM_AtNSRA_like"/>
    <property type="match status" value="1"/>
</dbReference>
<feature type="domain" description="RRM" evidence="4">
    <location>
        <begin position="127"/>
        <end position="213"/>
    </location>
</feature>
<dbReference type="Proteomes" id="UP000228380">
    <property type="component" value="Chromosome 8"/>
</dbReference>
<evidence type="ECO:0000256" key="1">
    <source>
        <dbReference type="ARBA" id="ARBA00022884"/>
    </source>
</evidence>
<dbReference type="InterPro" id="IPR012677">
    <property type="entry name" value="Nucleotide-bd_a/b_plait_sf"/>
</dbReference>
<reference evidence="5" key="1">
    <citation type="journal article" date="2019" name="Nat. Commun.">
        <title>Genome-wide association mapping of date palm fruit traits.</title>
        <authorList>
            <person name="Hazzouri K.M."/>
            <person name="Gros-Balthazard M."/>
            <person name="Flowers J.M."/>
            <person name="Copetti D."/>
            <person name="Lemansour A."/>
            <person name="Lebrun M."/>
            <person name="Masmoudi K."/>
            <person name="Ferrand S."/>
            <person name="Dhar M.I."/>
            <person name="Fresquez Z.A."/>
            <person name="Rosas U."/>
            <person name="Zhang J."/>
            <person name="Talag J."/>
            <person name="Lee S."/>
            <person name="Kudrna D."/>
            <person name="Powell R.F."/>
            <person name="Leitch I.J."/>
            <person name="Krueger R.R."/>
            <person name="Wing R.A."/>
            <person name="Amiri K.M.A."/>
            <person name="Purugganan M.D."/>
        </authorList>
    </citation>
    <scope>NUCLEOTIDE SEQUENCE [LARGE SCALE GENOMIC DNA]</scope>
    <source>
        <strain evidence="5">cv. Khalas</strain>
    </source>
</reference>
<gene>
    <name evidence="6" type="primary">LOC103718657</name>
</gene>
<evidence type="ECO:0000313" key="5">
    <source>
        <dbReference type="Proteomes" id="UP000228380"/>
    </source>
</evidence>
<dbReference type="InterPro" id="IPR035979">
    <property type="entry name" value="RBD_domain_sf"/>
</dbReference>
<dbReference type="InterPro" id="IPR000504">
    <property type="entry name" value="RRM_dom"/>
</dbReference>
<dbReference type="OrthoDB" id="431169at2759"/>
<dbReference type="GO" id="GO:0003723">
    <property type="term" value="F:RNA binding"/>
    <property type="evidence" value="ECO:0007669"/>
    <property type="project" value="UniProtKB-UniRule"/>
</dbReference>
<evidence type="ECO:0000256" key="2">
    <source>
        <dbReference type="PROSITE-ProRule" id="PRU00176"/>
    </source>
</evidence>
<dbReference type="SUPFAM" id="SSF54928">
    <property type="entry name" value="RNA-binding domain, RBD"/>
    <property type="match status" value="1"/>
</dbReference>
<feature type="compositionally biased region" description="Polar residues" evidence="3">
    <location>
        <begin position="25"/>
        <end position="35"/>
    </location>
</feature>
<dbReference type="Gene3D" id="3.30.70.330">
    <property type="match status" value="1"/>
</dbReference>
<feature type="region of interest" description="Disordered" evidence="3">
    <location>
        <begin position="1"/>
        <end position="43"/>
    </location>
</feature>
<dbReference type="GeneID" id="103718657"/>
<keyword evidence="5" id="KW-1185">Reference proteome</keyword>
<dbReference type="PROSITE" id="PS50102">
    <property type="entry name" value="RRM"/>
    <property type="match status" value="1"/>
</dbReference>
<evidence type="ECO:0000313" key="6">
    <source>
        <dbReference type="RefSeq" id="XP_008805798.2"/>
    </source>
</evidence>
<dbReference type="KEGG" id="pda:103718657"/>
<dbReference type="AlphaFoldDB" id="A0A8B7CSV1"/>
<evidence type="ECO:0000256" key="3">
    <source>
        <dbReference type="SAM" id="MobiDB-lite"/>
    </source>
</evidence>
<dbReference type="RefSeq" id="XP_008805798.2">
    <property type="nucleotide sequence ID" value="XM_008807576.3"/>
</dbReference>
<evidence type="ECO:0000259" key="4">
    <source>
        <dbReference type="PROSITE" id="PS50102"/>
    </source>
</evidence>
<accession>A0A8B7CSV1</accession>
<dbReference type="SMART" id="SM00360">
    <property type="entry name" value="RRM"/>
    <property type="match status" value="1"/>
</dbReference>
<protein>
    <submittedName>
        <fullName evidence="6">Nuclear speckle RNA-binding protein A-like isoform X1</fullName>
    </submittedName>
</protein>
<proteinExistence type="predicted"/>